<evidence type="ECO:0000313" key="3">
    <source>
        <dbReference type="Proteomes" id="UP000638263"/>
    </source>
</evidence>
<comment type="caution">
    <text evidence="2">The sequence shown here is derived from an EMBL/GenBank/DDBJ whole genome shotgun (WGS) entry which is preliminary data.</text>
</comment>
<evidence type="ECO:0000313" key="2">
    <source>
        <dbReference type="EMBL" id="GGL46726.1"/>
    </source>
</evidence>
<evidence type="ECO:0000256" key="1">
    <source>
        <dbReference type="SAM" id="MobiDB-lite"/>
    </source>
</evidence>
<organism evidence="2 3">
    <name type="scientific">Nocardia jinanensis</name>
    <dbReference type="NCBI Taxonomy" id="382504"/>
    <lineage>
        <taxon>Bacteria</taxon>
        <taxon>Bacillati</taxon>
        <taxon>Actinomycetota</taxon>
        <taxon>Actinomycetes</taxon>
        <taxon>Mycobacteriales</taxon>
        <taxon>Nocardiaceae</taxon>
        <taxon>Nocardia</taxon>
    </lineage>
</organism>
<proteinExistence type="predicted"/>
<accession>A0A917RZB7</accession>
<dbReference type="RefSeq" id="WP_062997339.1">
    <property type="nucleotide sequence ID" value="NZ_BMMH01000045.1"/>
</dbReference>
<feature type="compositionally biased region" description="Basic residues" evidence="1">
    <location>
        <begin position="189"/>
        <end position="199"/>
    </location>
</feature>
<dbReference type="EMBL" id="BMMH01000045">
    <property type="protein sequence ID" value="GGL46726.1"/>
    <property type="molecule type" value="Genomic_DNA"/>
</dbReference>
<sequence length="199" mass="20833">MTWVIDSGMYYAAAEKCHLLAGDICLALGPLLHTLTHECGGMAGDHEKSEPWTTGYDKHTADMVTLAATLANALQRFGDVLAANGYNWWHANRAKASGPEPDRPTASEPLYDSGMALPASAKGNNGAGLDAGAVAGLLEQVGRIPNGDVTKLGKAKDAWQTFADHATITGAADRIRGATPPSPVTPTRISRKSKPSSTP</sequence>
<dbReference type="AlphaFoldDB" id="A0A917RZB7"/>
<reference evidence="2" key="2">
    <citation type="submission" date="2020-09" db="EMBL/GenBank/DDBJ databases">
        <authorList>
            <person name="Sun Q."/>
            <person name="Zhou Y."/>
        </authorList>
    </citation>
    <scope>NUCLEOTIDE SEQUENCE</scope>
    <source>
        <strain evidence="2">CGMCC 4.3508</strain>
    </source>
</reference>
<feature type="region of interest" description="Disordered" evidence="1">
    <location>
        <begin position="170"/>
        <end position="199"/>
    </location>
</feature>
<keyword evidence="3" id="KW-1185">Reference proteome</keyword>
<name>A0A917RZB7_9NOCA</name>
<reference evidence="2" key="1">
    <citation type="journal article" date="2014" name="Int. J. Syst. Evol. Microbiol.">
        <title>Complete genome sequence of Corynebacterium casei LMG S-19264T (=DSM 44701T), isolated from a smear-ripened cheese.</title>
        <authorList>
            <consortium name="US DOE Joint Genome Institute (JGI-PGF)"/>
            <person name="Walter F."/>
            <person name="Albersmeier A."/>
            <person name="Kalinowski J."/>
            <person name="Ruckert C."/>
        </authorList>
    </citation>
    <scope>NUCLEOTIDE SEQUENCE</scope>
    <source>
        <strain evidence="2">CGMCC 4.3508</strain>
    </source>
</reference>
<protein>
    <submittedName>
        <fullName evidence="2">Uncharacterized protein</fullName>
    </submittedName>
</protein>
<gene>
    <name evidence="2" type="ORF">GCM10011588_71980</name>
</gene>
<dbReference type="Proteomes" id="UP000638263">
    <property type="component" value="Unassembled WGS sequence"/>
</dbReference>